<protein>
    <submittedName>
        <fullName evidence="7">Trehalose-6-phosphate synthase</fullName>
    </submittedName>
</protein>
<dbReference type="RefSeq" id="WP_029721602.1">
    <property type="nucleotide sequence ID" value="NZ_JAJUIW010000020.1"/>
</dbReference>
<accession>A0A073B3Q0</accession>
<keyword evidence="5 6" id="KW-0472">Membrane</keyword>
<feature type="transmembrane region" description="Helical" evidence="6">
    <location>
        <begin position="148"/>
        <end position="172"/>
    </location>
</feature>
<dbReference type="Proteomes" id="UP000031419">
    <property type="component" value="Unassembled WGS sequence"/>
</dbReference>
<evidence type="ECO:0000313" key="7">
    <source>
        <dbReference type="EMBL" id="KEI46156.1"/>
    </source>
</evidence>
<dbReference type="STRING" id="28042.GU90_00450"/>
<dbReference type="InterPro" id="IPR005274">
    <property type="entry name" value="IM_pro_YhjD"/>
</dbReference>
<feature type="transmembrane region" description="Helical" evidence="6">
    <location>
        <begin position="39"/>
        <end position="67"/>
    </location>
</feature>
<dbReference type="EMBL" id="JNVU01000002">
    <property type="protein sequence ID" value="KEI46156.1"/>
    <property type="molecule type" value="Genomic_DNA"/>
</dbReference>
<sequence length="338" mass="36585">MATQEEGKPSRLTRLREQHYWLDRLLRAVTRYQAQYGDYYAAAITYFSVLALVPLLMIAFAIAGFVLRGNPDLLERLQTSITTSVPNPAMSQILERVVNEAVNKAGAVGLLGLLGALYSGLGWMTNLREALSAQWTQKPEQPPMIKRMAYDLAALGGLGAALVLSFGISAFGGFGRRMFELLGIADTLGAAIVLRVLAIALSLAASWLVFLWVLTRLPRQPVAWRDSLTGALFAAVGFELLKQVGQIYLNSVTSSPAGAAFGPIIGLLVFANLASRFILFTAAWTAVGQAAERRGAAPQPPGPAILRPVVVQPRMRVATSMGLFGLGALASWLWRRFR</sequence>
<dbReference type="PIRSF" id="PIRSF035875">
    <property type="entry name" value="RNase_BN"/>
    <property type="match status" value="1"/>
</dbReference>
<evidence type="ECO:0000313" key="8">
    <source>
        <dbReference type="Proteomes" id="UP000031419"/>
    </source>
</evidence>
<dbReference type="eggNOG" id="COG1295">
    <property type="taxonomic scope" value="Bacteria"/>
</dbReference>
<feature type="transmembrane region" description="Helical" evidence="6">
    <location>
        <begin position="192"/>
        <end position="215"/>
    </location>
</feature>
<evidence type="ECO:0000256" key="6">
    <source>
        <dbReference type="SAM" id="Phobius"/>
    </source>
</evidence>
<dbReference type="Pfam" id="PF03631">
    <property type="entry name" value="Virul_fac_BrkB"/>
    <property type="match status" value="1"/>
</dbReference>
<organism evidence="7 8">
    <name type="scientific">Saccharopolyspora rectivirgula</name>
    <dbReference type="NCBI Taxonomy" id="28042"/>
    <lineage>
        <taxon>Bacteria</taxon>
        <taxon>Bacillati</taxon>
        <taxon>Actinomycetota</taxon>
        <taxon>Actinomycetes</taxon>
        <taxon>Pseudonocardiales</taxon>
        <taxon>Pseudonocardiaceae</taxon>
        <taxon>Saccharopolyspora</taxon>
    </lineage>
</organism>
<keyword evidence="3 6" id="KW-0812">Transmembrane</keyword>
<evidence type="ECO:0000256" key="4">
    <source>
        <dbReference type="ARBA" id="ARBA00022989"/>
    </source>
</evidence>
<dbReference type="InterPro" id="IPR017039">
    <property type="entry name" value="Virul_fac_BrkB"/>
</dbReference>
<feature type="transmembrane region" description="Helical" evidence="6">
    <location>
        <begin position="105"/>
        <end position="127"/>
    </location>
</feature>
<evidence type="ECO:0000256" key="1">
    <source>
        <dbReference type="ARBA" id="ARBA00004651"/>
    </source>
</evidence>
<keyword evidence="2" id="KW-1003">Cell membrane</keyword>
<feature type="transmembrane region" description="Helical" evidence="6">
    <location>
        <begin position="261"/>
        <end position="284"/>
    </location>
</feature>
<dbReference type="GO" id="GO:0005886">
    <property type="term" value="C:plasma membrane"/>
    <property type="evidence" value="ECO:0007669"/>
    <property type="project" value="UniProtKB-SubCell"/>
</dbReference>
<evidence type="ECO:0000256" key="5">
    <source>
        <dbReference type="ARBA" id="ARBA00023136"/>
    </source>
</evidence>
<evidence type="ECO:0000256" key="2">
    <source>
        <dbReference type="ARBA" id="ARBA00022475"/>
    </source>
</evidence>
<dbReference type="PANTHER" id="PTHR30213">
    <property type="entry name" value="INNER MEMBRANE PROTEIN YHJD"/>
    <property type="match status" value="1"/>
</dbReference>
<comment type="caution">
    <text evidence="7">The sequence shown here is derived from an EMBL/GenBank/DDBJ whole genome shotgun (WGS) entry which is preliminary data.</text>
</comment>
<keyword evidence="8" id="KW-1185">Reference proteome</keyword>
<dbReference type="NCBIfam" id="TIGR00766">
    <property type="entry name" value="inner membrane protein YhjD"/>
    <property type="match status" value="1"/>
</dbReference>
<proteinExistence type="predicted"/>
<name>A0A073B3Q0_9PSEU</name>
<dbReference type="OrthoDB" id="4127374at2"/>
<feature type="transmembrane region" description="Helical" evidence="6">
    <location>
        <begin position="317"/>
        <end position="334"/>
    </location>
</feature>
<dbReference type="AlphaFoldDB" id="A0A073B3Q0"/>
<keyword evidence="4 6" id="KW-1133">Transmembrane helix</keyword>
<dbReference type="PANTHER" id="PTHR30213:SF1">
    <property type="entry name" value="INNER MEMBRANE PROTEIN YHJD"/>
    <property type="match status" value="1"/>
</dbReference>
<evidence type="ECO:0000256" key="3">
    <source>
        <dbReference type="ARBA" id="ARBA00022692"/>
    </source>
</evidence>
<reference evidence="7 8" key="1">
    <citation type="submission" date="2014-06" db="EMBL/GenBank/DDBJ databases">
        <title>Saccharopolyspora rectivirgula DSM-43113 Genome sequencing.</title>
        <authorList>
            <person name="Barrera C."/>
            <person name="Millon L."/>
            <person name="Rognon B."/>
            <person name="Zaugg C."/>
            <person name="Monod M."/>
        </authorList>
    </citation>
    <scope>NUCLEOTIDE SEQUENCE [LARGE SCALE GENOMIC DNA]</scope>
    <source>
        <strain evidence="7 8">DSM 43113</strain>
    </source>
</reference>
<gene>
    <name evidence="7" type="ORF">GU90_00450</name>
</gene>
<comment type="subcellular location">
    <subcellularLocation>
        <location evidence="1">Cell membrane</location>
        <topology evidence="1">Multi-pass membrane protein</topology>
    </subcellularLocation>
</comment>